<dbReference type="InterPro" id="IPR052016">
    <property type="entry name" value="Bact_Sigma-Reg"/>
</dbReference>
<dbReference type="SMART" id="SM00065">
    <property type="entry name" value="GAF"/>
    <property type="match status" value="1"/>
</dbReference>
<dbReference type="Pfam" id="PF00989">
    <property type="entry name" value="PAS"/>
    <property type="match status" value="1"/>
</dbReference>
<name>A0ABT5ZDF6_9ACTN</name>
<dbReference type="PANTHER" id="PTHR43156:SF2">
    <property type="entry name" value="STAGE II SPORULATION PROTEIN E"/>
    <property type="match status" value="1"/>
</dbReference>
<dbReference type="CDD" id="cd00130">
    <property type="entry name" value="PAS"/>
    <property type="match status" value="2"/>
</dbReference>
<organism evidence="3 4">
    <name type="scientific">Streptomyces silvisoli</name>
    <dbReference type="NCBI Taxonomy" id="3034235"/>
    <lineage>
        <taxon>Bacteria</taxon>
        <taxon>Bacillati</taxon>
        <taxon>Actinomycetota</taxon>
        <taxon>Actinomycetes</taxon>
        <taxon>Kitasatosporales</taxon>
        <taxon>Streptomycetaceae</taxon>
        <taxon>Streptomyces</taxon>
    </lineage>
</organism>
<dbReference type="InterPro" id="IPR035965">
    <property type="entry name" value="PAS-like_dom_sf"/>
</dbReference>
<dbReference type="InterPro" id="IPR013656">
    <property type="entry name" value="PAS_4"/>
</dbReference>
<comment type="caution">
    <text evidence="3">The sequence shown here is derived from an EMBL/GenBank/DDBJ whole genome shotgun (WGS) entry which is preliminary data.</text>
</comment>
<evidence type="ECO:0000259" key="2">
    <source>
        <dbReference type="PROSITE" id="PS50112"/>
    </source>
</evidence>
<dbReference type="NCBIfam" id="TIGR00229">
    <property type="entry name" value="sensory_box"/>
    <property type="match status" value="2"/>
</dbReference>
<dbReference type="SMART" id="SM00091">
    <property type="entry name" value="PAS"/>
    <property type="match status" value="2"/>
</dbReference>
<dbReference type="SUPFAM" id="SSF55874">
    <property type="entry name" value="ATPase domain of HSP90 chaperone/DNA topoisomerase II/histidine kinase"/>
    <property type="match status" value="1"/>
</dbReference>
<dbReference type="Proteomes" id="UP001216579">
    <property type="component" value="Unassembled WGS sequence"/>
</dbReference>
<dbReference type="SUPFAM" id="SSF55781">
    <property type="entry name" value="GAF domain-like"/>
    <property type="match status" value="1"/>
</dbReference>
<dbReference type="RefSeq" id="WP_276091734.1">
    <property type="nucleotide sequence ID" value="NZ_JARJBC010000001.1"/>
</dbReference>
<dbReference type="InterPro" id="IPR003594">
    <property type="entry name" value="HATPase_dom"/>
</dbReference>
<dbReference type="InterPro" id="IPR003018">
    <property type="entry name" value="GAF"/>
</dbReference>
<protein>
    <submittedName>
        <fullName evidence="3">SpoIIE family protein phosphatase</fullName>
    </submittedName>
</protein>
<dbReference type="InterPro" id="IPR000014">
    <property type="entry name" value="PAS"/>
</dbReference>
<dbReference type="Pfam" id="PF07228">
    <property type="entry name" value="SpoIIE"/>
    <property type="match status" value="1"/>
</dbReference>
<dbReference type="InterPro" id="IPR013767">
    <property type="entry name" value="PAS_fold"/>
</dbReference>
<dbReference type="Gene3D" id="3.30.450.20">
    <property type="entry name" value="PAS domain"/>
    <property type="match status" value="2"/>
</dbReference>
<evidence type="ECO:0000313" key="3">
    <source>
        <dbReference type="EMBL" id="MDF3287857.1"/>
    </source>
</evidence>
<gene>
    <name evidence="3" type="ORF">P3G67_01125</name>
</gene>
<accession>A0ABT5ZDF6</accession>
<evidence type="ECO:0000256" key="1">
    <source>
        <dbReference type="ARBA" id="ARBA00022801"/>
    </source>
</evidence>
<dbReference type="Gene3D" id="3.60.40.10">
    <property type="entry name" value="PPM-type phosphatase domain"/>
    <property type="match status" value="1"/>
</dbReference>
<dbReference type="Gene3D" id="3.30.450.40">
    <property type="match status" value="1"/>
</dbReference>
<dbReference type="InterPro" id="IPR001932">
    <property type="entry name" value="PPM-type_phosphatase-like_dom"/>
</dbReference>
<keyword evidence="4" id="KW-1185">Reference proteome</keyword>
<evidence type="ECO:0000313" key="4">
    <source>
        <dbReference type="Proteomes" id="UP001216579"/>
    </source>
</evidence>
<dbReference type="SUPFAM" id="SSF81606">
    <property type="entry name" value="PP2C-like"/>
    <property type="match status" value="1"/>
</dbReference>
<dbReference type="Pfam" id="PF08448">
    <property type="entry name" value="PAS_4"/>
    <property type="match status" value="1"/>
</dbReference>
<dbReference type="InterPro" id="IPR036890">
    <property type="entry name" value="HATPase_C_sf"/>
</dbReference>
<dbReference type="Pfam" id="PF13581">
    <property type="entry name" value="HATPase_c_2"/>
    <property type="match status" value="1"/>
</dbReference>
<dbReference type="EMBL" id="JARJBC010000001">
    <property type="protein sequence ID" value="MDF3287857.1"/>
    <property type="molecule type" value="Genomic_DNA"/>
</dbReference>
<dbReference type="PANTHER" id="PTHR43156">
    <property type="entry name" value="STAGE II SPORULATION PROTEIN E-RELATED"/>
    <property type="match status" value="1"/>
</dbReference>
<keyword evidence="1" id="KW-0378">Hydrolase</keyword>
<feature type="domain" description="PAS" evidence="2">
    <location>
        <begin position="26"/>
        <end position="75"/>
    </location>
</feature>
<proteinExistence type="predicted"/>
<dbReference type="SUPFAM" id="SSF55785">
    <property type="entry name" value="PYP-like sensor domain (PAS domain)"/>
    <property type="match status" value="2"/>
</dbReference>
<dbReference type="InterPro" id="IPR029016">
    <property type="entry name" value="GAF-like_dom_sf"/>
</dbReference>
<feature type="domain" description="PAS" evidence="2">
    <location>
        <begin position="127"/>
        <end position="197"/>
    </location>
</feature>
<dbReference type="PROSITE" id="PS50112">
    <property type="entry name" value="PAS"/>
    <property type="match status" value="2"/>
</dbReference>
<dbReference type="SMART" id="SM00331">
    <property type="entry name" value="PP2C_SIG"/>
    <property type="match status" value="1"/>
</dbReference>
<dbReference type="Gene3D" id="3.30.565.10">
    <property type="entry name" value="Histidine kinase-like ATPase, C-terminal domain"/>
    <property type="match status" value="1"/>
</dbReference>
<reference evidence="3 4" key="1">
    <citation type="submission" date="2023-03" db="EMBL/GenBank/DDBJ databases">
        <title>Draft genome sequence of Streptomyces sp. RB6PN23 isolated from peat swamp forest in Thailand.</title>
        <authorList>
            <person name="Klaysubun C."/>
            <person name="Duangmal K."/>
        </authorList>
    </citation>
    <scope>NUCLEOTIDE SEQUENCE [LARGE SCALE GENOMIC DNA]</scope>
    <source>
        <strain evidence="3 4">RB6PN23</strain>
    </source>
</reference>
<dbReference type="Pfam" id="PF01590">
    <property type="entry name" value="GAF"/>
    <property type="match status" value="1"/>
</dbReference>
<dbReference type="InterPro" id="IPR036457">
    <property type="entry name" value="PPM-type-like_dom_sf"/>
</dbReference>
<dbReference type="CDD" id="cd16936">
    <property type="entry name" value="HATPase_RsbW-like"/>
    <property type="match status" value="1"/>
</dbReference>
<sequence>MDAFDRTTTPGGAVPPFDLMGVAIGVVDAKGLVVSWSISAEAVLGYPSAEVVSQPVTRLLVNAEDAARLLASVRERPTPEGWAGLVDVRHRDGHPLRLGLWIWPLDTPRGWLLAAIDIGRTPWWEVNRAMLERFLASSPVGMAVMSPDLRFVWLNDALERTGGIPREERLGKRFAEVLPELEAEKVEAQMRQVLETGQPAIDFEYRGRTPADPNREHAYSTSFFRLDDAFGRVLGVCYMVVDVTERWRARERLALLNEAGARTGSTLDVGRTAQELAEIGVPRLADFVAVDLLDTVLRGDAPGGGPLLDIRELRRAGQKSVLEGSPESAAATGATVRVEPDSPWARCLADGTSFLETEPDTGPGGWMAAGIIRSDSFRTFGLRSLMLVPIRARGNVLGVATFVRWQRPDPFEQDDLLLAEEVVARAAVNIDNARRFTREHSTALALQRDLLPHKLTTRTTLEVASRYLPAGASGGVGGDWFDVIPLSGARAALVVGDLVGHGISAAASMGRFRTAVRTLADMDMPPDELLAHLDDLVLPPGGEDEEAAQAEPGVGATCLYVVYDPVTRRCAMARAGHPPPAIVAPDGTVTFPDLPPGPRLGMGGMPFQSAEFELAEGGLLALYTDGLLEAGGRDVAEGLDRLRTVLSHTDRPLEEICGAVLDALLTGPPDDDVALLIARAHALGPDHVASWRLPSDPAVVSEARVLATRCLEGWGLDDLVFTAEIIVSELVTNAIRYASGPVQLRLIRQAALICEVADSSSTSPRLRHARTTDEGGRGLFLVAQLSRRWGTRYTPEGKIIWAELSRNAA</sequence>